<gene>
    <name evidence="2" type="ORF">S03H2_51965</name>
</gene>
<dbReference type="AlphaFoldDB" id="X1I0M8"/>
<keyword evidence="1" id="KW-1133">Transmembrane helix</keyword>
<evidence type="ECO:0000313" key="2">
    <source>
        <dbReference type="EMBL" id="GAH62875.1"/>
    </source>
</evidence>
<comment type="caution">
    <text evidence="2">The sequence shown here is derived from an EMBL/GenBank/DDBJ whole genome shotgun (WGS) entry which is preliminary data.</text>
</comment>
<feature type="transmembrane region" description="Helical" evidence="1">
    <location>
        <begin position="172"/>
        <end position="194"/>
    </location>
</feature>
<evidence type="ECO:0000256" key="1">
    <source>
        <dbReference type="SAM" id="Phobius"/>
    </source>
</evidence>
<reference evidence="2" key="1">
    <citation type="journal article" date="2014" name="Front. Microbiol.">
        <title>High frequency of phylogenetically diverse reductive dehalogenase-homologous genes in deep subseafloor sedimentary metagenomes.</title>
        <authorList>
            <person name="Kawai M."/>
            <person name="Futagami T."/>
            <person name="Toyoda A."/>
            <person name="Takaki Y."/>
            <person name="Nishi S."/>
            <person name="Hori S."/>
            <person name="Arai W."/>
            <person name="Tsubouchi T."/>
            <person name="Morono Y."/>
            <person name="Uchiyama I."/>
            <person name="Ito T."/>
            <person name="Fujiyama A."/>
            <person name="Inagaki F."/>
            <person name="Takami H."/>
        </authorList>
    </citation>
    <scope>NUCLEOTIDE SEQUENCE</scope>
    <source>
        <strain evidence="2">Expedition CK06-06</strain>
    </source>
</reference>
<feature type="transmembrane region" description="Helical" evidence="1">
    <location>
        <begin position="148"/>
        <end position="166"/>
    </location>
</feature>
<keyword evidence="1" id="KW-0812">Transmembrane</keyword>
<organism evidence="2">
    <name type="scientific">marine sediment metagenome</name>
    <dbReference type="NCBI Taxonomy" id="412755"/>
    <lineage>
        <taxon>unclassified sequences</taxon>
        <taxon>metagenomes</taxon>
        <taxon>ecological metagenomes</taxon>
    </lineage>
</organism>
<accession>X1I0M8</accession>
<protein>
    <submittedName>
        <fullName evidence="2">Uncharacterized protein</fullName>
    </submittedName>
</protein>
<proteinExistence type="predicted"/>
<dbReference type="EMBL" id="BARU01032999">
    <property type="protein sequence ID" value="GAH62875.1"/>
    <property type="molecule type" value="Genomic_DNA"/>
</dbReference>
<feature type="non-terminal residue" evidence="2">
    <location>
        <position position="206"/>
    </location>
</feature>
<keyword evidence="1" id="KW-0472">Membrane</keyword>
<sequence>MKLEEETYEALVEYLLQHGYPPESLAVEYQLGKYRVDLAVIDPESKVPLALFEIKQQKTPLTLKTGKEQLKRFLSYLDTKSIPTYLVFTKEGTPAFEIQRIQLEETQISVEETGFKSEPEMDFNTIQNITRSAITAETTNRRKRTIDILTGQCVFIISILVVLLLLDAFNIIFISTEHITIGGIIIVLSLIPYASKLKFLGFEFER</sequence>
<name>X1I0M8_9ZZZZ</name>